<feature type="region of interest" description="Disordered" evidence="2">
    <location>
        <begin position="617"/>
        <end position="656"/>
    </location>
</feature>
<organism evidence="3 4">
    <name type="scientific">Elasticomyces elasticus</name>
    <dbReference type="NCBI Taxonomy" id="574655"/>
    <lineage>
        <taxon>Eukaryota</taxon>
        <taxon>Fungi</taxon>
        <taxon>Dikarya</taxon>
        <taxon>Ascomycota</taxon>
        <taxon>Pezizomycotina</taxon>
        <taxon>Dothideomycetes</taxon>
        <taxon>Dothideomycetidae</taxon>
        <taxon>Mycosphaerellales</taxon>
        <taxon>Teratosphaeriaceae</taxon>
        <taxon>Elasticomyces</taxon>
    </lineage>
</organism>
<evidence type="ECO:0000313" key="4">
    <source>
        <dbReference type="Proteomes" id="UP001310594"/>
    </source>
</evidence>
<feature type="compositionally biased region" description="Polar residues" evidence="2">
    <location>
        <begin position="617"/>
        <end position="638"/>
    </location>
</feature>
<evidence type="ECO:0000256" key="2">
    <source>
        <dbReference type="SAM" id="MobiDB-lite"/>
    </source>
</evidence>
<dbReference type="EMBL" id="JAVRQU010000001">
    <property type="protein sequence ID" value="KAK5708295.1"/>
    <property type="molecule type" value="Genomic_DNA"/>
</dbReference>
<evidence type="ECO:0000256" key="1">
    <source>
        <dbReference type="ARBA" id="ARBA00023242"/>
    </source>
</evidence>
<sequence length="656" mass="71485">MARVSFGSRAGGTSDYLSNGAPSTRQSHVNGTYNSLQELTDALKREIAECTQSELPELTTCELSIQDGATLPLLRPTIGPYSDGGEHDLPAEYKTVWTDGTEGYPGVTSILPKATVASILAAPEGQPRQIVQRAASRAIVQALESTDGFKYSFNNAWAAKDEGGLRFSYICQDSMQNKDRHANGFTKTQKHLKSPGEGERGPRKPTYDCKGSVSVKFSSSRRRVDVYYRHYAIHSAVADRRPPARPVPVHKAKPPRASAPANAHTHIAPPEPDTGGLLGALQDQNSAFEVPMPGRLDPSKSLKRKRTSDVPVRRDPNKPLSLVELLQQSESAQSPIEKAEIKPTAHTLVPPPIEYNLPSWQAPPPPPQVPVAAPIASSKVPTAYGGWKGAPYPPPYQPTQPISQPAPVAIPRATPTQPGYVLKKTQQQYKGVPQGVQHPKAQGLFSTLKPVRKEDYTAGYDSNFVVFVQLILYQCIIELLTYLKVQRTTREDELLQLPYQQEKGSYHSIPRFHDADYGQCDEGKPMCGSCARTGKLQCEYEAAPPRANHIQGANYALQQQPQQSTPITTSYAQNPQSMPVQQSPGAGQSMGSTQQSYYTAPPSMTPAYSMNSMSTQAYGTAASSQTFGAMTQSQSQSVGMGGEQRDGSPDPWFPRR</sequence>
<feature type="region of interest" description="Disordered" evidence="2">
    <location>
        <begin position="557"/>
        <end position="598"/>
    </location>
</feature>
<dbReference type="GO" id="GO:0000981">
    <property type="term" value="F:DNA-binding transcription factor activity, RNA polymerase II-specific"/>
    <property type="evidence" value="ECO:0007669"/>
    <property type="project" value="InterPro"/>
</dbReference>
<feature type="region of interest" description="Disordered" evidence="2">
    <location>
        <begin position="180"/>
        <end position="207"/>
    </location>
</feature>
<name>A0AAN7WKR3_9PEZI</name>
<feature type="compositionally biased region" description="Basic and acidic residues" evidence="2">
    <location>
        <begin position="307"/>
        <end position="316"/>
    </location>
</feature>
<feature type="compositionally biased region" description="Low complexity" evidence="2">
    <location>
        <begin position="558"/>
        <end position="570"/>
    </location>
</feature>
<dbReference type="GO" id="GO:0008270">
    <property type="term" value="F:zinc ion binding"/>
    <property type="evidence" value="ECO:0007669"/>
    <property type="project" value="InterPro"/>
</dbReference>
<feature type="compositionally biased region" description="Basic and acidic residues" evidence="2">
    <location>
        <begin position="194"/>
        <end position="207"/>
    </location>
</feature>
<comment type="caution">
    <text evidence="3">The sequence shown here is derived from an EMBL/GenBank/DDBJ whole genome shotgun (WGS) entry which is preliminary data.</text>
</comment>
<proteinExistence type="predicted"/>
<feature type="region of interest" description="Disordered" evidence="2">
    <location>
        <begin position="239"/>
        <end position="263"/>
    </location>
</feature>
<feature type="region of interest" description="Disordered" evidence="2">
    <location>
        <begin position="291"/>
        <end position="316"/>
    </location>
</feature>
<dbReference type="Proteomes" id="UP001310594">
    <property type="component" value="Unassembled WGS sequence"/>
</dbReference>
<gene>
    <name evidence="3" type="ORF">LTR97_000835</name>
</gene>
<evidence type="ECO:0000313" key="3">
    <source>
        <dbReference type="EMBL" id="KAK5708295.1"/>
    </source>
</evidence>
<protein>
    <submittedName>
        <fullName evidence="3">Uncharacterized protein</fullName>
    </submittedName>
</protein>
<feature type="compositionally biased region" description="Polar residues" evidence="2">
    <location>
        <begin position="571"/>
        <end position="598"/>
    </location>
</feature>
<dbReference type="AlphaFoldDB" id="A0AAN7WKR3"/>
<keyword evidence="1" id="KW-0539">Nucleus</keyword>
<reference evidence="3" key="1">
    <citation type="submission" date="2023-08" db="EMBL/GenBank/DDBJ databases">
        <title>Black Yeasts Isolated from many extreme environments.</title>
        <authorList>
            <person name="Coleine C."/>
            <person name="Stajich J.E."/>
            <person name="Selbmann L."/>
        </authorList>
    </citation>
    <scope>NUCLEOTIDE SEQUENCE</scope>
    <source>
        <strain evidence="3">CCFEE 5810</strain>
    </source>
</reference>
<feature type="compositionally biased region" description="Polar residues" evidence="2">
    <location>
        <begin position="15"/>
        <end position="31"/>
    </location>
</feature>
<dbReference type="CDD" id="cd00067">
    <property type="entry name" value="GAL4"/>
    <property type="match status" value="1"/>
</dbReference>
<accession>A0AAN7WKR3</accession>
<dbReference type="InterPro" id="IPR001138">
    <property type="entry name" value="Zn2Cys6_DnaBD"/>
</dbReference>
<feature type="region of interest" description="Disordered" evidence="2">
    <location>
        <begin position="1"/>
        <end position="31"/>
    </location>
</feature>